<dbReference type="Pfam" id="PF01951">
    <property type="entry name" value="Archease"/>
    <property type="match status" value="1"/>
</dbReference>
<dbReference type="RefSeq" id="WP_091902687.1">
    <property type="nucleotide sequence ID" value="NZ_CANMGB010000001.1"/>
</dbReference>
<evidence type="ECO:0000256" key="3">
    <source>
        <dbReference type="ARBA" id="ARBA00022723"/>
    </source>
</evidence>
<dbReference type="EMBL" id="FOYX01000001">
    <property type="protein sequence ID" value="SFR66462.1"/>
    <property type="molecule type" value="Genomic_DNA"/>
</dbReference>
<dbReference type="STRING" id="440514.SAMN04488010_1780"/>
<dbReference type="GO" id="GO:0046872">
    <property type="term" value="F:metal ion binding"/>
    <property type="evidence" value="ECO:0007669"/>
    <property type="project" value="UniProtKB-KW"/>
</dbReference>
<evidence type="ECO:0000256" key="4">
    <source>
        <dbReference type="ARBA" id="ARBA00022837"/>
    </source>
</evidence>
<feature type="domain" description="Archease" evidence="5">
    <location>
        <begin position="28"/>
        <end position="123"/>
    </location>
</feature>
<evidence type="ECO:0000313" key="6">
    <source>
        <dbReference type="EMBL" id="SFR66462.1"/>
    </source>
</evidence>
<evidence type="ECO:0000256" key="1">
    <source>
        <dbReference type="ARBA" id="ARBA00007963"/>
    </source>
</evidence>
<comment type="similarity">
    <text evidence="1">Belongs to the archease family.</text>
</comment>
<reference evidence="7" key="1">
    <citation type="submission" date="2016-10" db="EMBL/GenBank/DDBJ databases">
        <authorList>
            <person name="Varghese N."/>
            <person name="Submissions S."/>
        </authorList>
    </citation>
    <scope>NUCLEOTIDE SEQUENCE [LARGE SCALE GENOMIC DNA]</scope>
    <source>
        <strain evidence="7">DSM 19891</strain>
    </source>
</reference>
<organism evidence="6 7">
    <name type="scientific">Maribacter stanieri</name>
    <dbReference type="NCBI Taxonomy" id="440514"/>
    <lineage>
        <taxon>Bacteria</taxon>
        <taxon>Pseudomonadati</taxon>
        <taxon>Bacteroidota</taxon>
        <taxon>Flavobacteriia</taxon>
        <taxon>Flavobacteriales</taxon>
        <taxon>Flavobacteriaceae</taxon>
        <taxon>Maribacter</taxon>
    </lineage>
</organism>
<gene>
    <name evidence="6" type="ORF">SAMN04488010_1780</name>
</gene>
<keyword evidence="4" id="KW-0106">Calcium</keyword>
<name>A0A1I6IIA9_9FLAO</name>
<evidence type="ECO:0000256" key="2">
    <source>
        <dbReference type="ARBA" id="ARBA00022694"/>
    </source>
</evidence>
<evidence type="ECO:0000313" key="7">
    <source>
        <dbReference type="Proteomes" id="UP000199462"/>
    </source>
</evidence>
<keyword evidence="3" id="KW-0479">Metal-binding</keyword>
<sequence>MEPQVVSKTPRRHFRKNRSSLELVKPKIGITVEASSLQELFKKSLKNMANTLKSKIYDPTRHTDCMMKIEVEALNSKNLLKKFLNQVLELTHEHHTIFCTMYIEELTENKINAQLFGNWFDVFDNKLKSIPENGIILIIDKESLRPFNSSIIFNYENDL</sequence>
<protein>
    <submittedName>
        <fullName evidence="6">Archease protein family (MTH1598/TM1083)</fullName>
    </submittedName>
</protein>
<keyword evidence="7" id="KW-1185">Reference proteome</keyword>
<proteinExistence type="inferred from homology"/>
<dbReference type="InterPro" id="IPR023572">
    <property type="entry name" value="Archease_dom"/>
</dbReference>
<accession>A0A1I6IIA9</accession>
<dbReference type="AlphaFoldDB" id="A0A1I6IIA9"/>
<dbReference type="SUPFAM" id="SSF69819">
    <property type="entry name" value="MTH1598-like"/>
    <property type="match status" value="1"/>
</dbReference>
<dbReference type="InterPro" id="IPR036820">
    <property type="entry name" value="Archease_dom_sf"/>
</dbReference>
<dbReference type="Proteomes" id="UP000199462">
    <property type="component" value="Unassembled WGS sequence"/>
</dbReference>
<dbReference type="GO" id="GO:0008033">
    <property type="term" value="P:tRNA processing"/>
    <property type="evidence" value="ECO:0007669"/>
    <property type="project" value="UniProtKB-KW"/>
</dbReference>
<evidence type="ECO:0000259" key="5">
    <source>
        <dbReference type="Pfam" id="PF01951"/>
    </source>
</evidence>
<dbReference type="Gene3D" id="3.55.10.10">
    <property type="entry name" value="Archease domain"/>
    <property type="match status" value="1"/>
</dbReference>
<keyword evidence="2" id="KW-0819">tRNA processing</keyword>